<dbReference type="EMBL" id="BMEV01000005">
    <property type="protein sequence ID" value="GGH69962.1"/>
    <property type="molecule type" value="Genomic_DNA"/>
</dbReference>
<gene>
    <name evidence="2" type="ORF">GCM10010978_04420</name>
</gene>
<dbReference type="Gene3D" id="3.40.50.150">
    <property type="entry name" value="Vaccinia Virus protein VP39"/>
    <property type="match status" value="1"/>
</dbReference>
<dbReference type="CDD" id="cd02440">
    <property type="entry name" value="AdoMet_MTases"/>
    <property type="match status" value="1"/>
</dbReference>
<evidence type="ECO:0000313" key="2">
    <source>
        <dbReference type="EMBL" id="GGH69962.1"/>
    </source>
</evidence>
<comment type="caution">
    <text evidence="2">The sequence shown here is derived from an EMBL/GenBank/DDBJ whole genome shotgun (WGS) entry which is preliminary data.</text>
</comment>
<protein>
    <recommendedName>
        <fullName evidence="1">Methyltransferase type 11 domain-containing protein</fullName>
    </recommendedName>
</protein>
<name>A0A8J2ZQV4_9BACI</name>
<keyword evidence="3" id="KW-1185">Reference proteome</keyword>
<dbReference type="Pfam" id="PF08241">
    <property type="entry name" value="Methyltransf_11"/>
    <property type="match status" value="1"/>
</dbReference>
<dbReference type="Proteomes" id="UP000602050">
    <property type="component" value="Unassembled WGS sequence"/>
</dbReference>
<dbReference type="InterPro" id="IPR013216">
    <property type="entry name" value="Methyltransf_11"/>
</dbReference>
<dbReference type="InterPro" id="IPR029063">
    <property type="entry name" value="SAM-dependent_MTases_sf"/>
</dbReference>
<reference evidence="2" key="1">
    <citation type="journal article" date="2014" name="Int. J. Syst. Evol. Microbiol.">
        <title>Complete genome sequence of Corynebacterium casei LMG S-19264T (=DSM 44701T), isolated from a smear-ripened cheese.</title>
        <authorList>
            <consortium name="US DOE Joint Genome Institute (JGI-PGF)"/>
            <person name="Walter F."/>
            <person name="Albersmeier A."/>
            <person name="Kalinowski J."/>
            <person name="Ruckert C."/>
        </authorList>
    </citation>
    <scope>NUCLEOTIDE SEQUENCE</scope>
    <source>
        <strain evidence="2">CGMCC 1.12360</strain>
    </source>
</reference>
<evidence type="ECO:0000259" key="1">
    <source>
        <dbReference type="Pfam" id="PF08241"/>
    </source>
</evidence>
<sequence>MRKFFMQFQKPEGWFGSVAGKLMAAVGTEKHEWTISLLNVEKEDNVLEIGFGPGIAIQRLTQIVQDGKIIGVDYSEKMLKQASKRNKKAIQNGVVELIQADVHQLPSFDFSFDKVYSVNSIPFWKEPAEALKGIRKVMKDGGIIAITVQPFAKGVTMDTAKETGENVMNDMKAAGFADIRLELKQMKPAPAVCVLGVNKKYG</sequence>
<accession>A0A8J2ZQV4</accession>
<dbReference type="AlphaFoldDB" id="A0A8J2ZQV4"/>
<dbReference type="SUPFAM" id="SSF53335">
    <property type="entry name" value="S-adenosyl-L-methionine-dependent methyltransferases"/>
    <property type="match status" value="1"/>
</dbReference>
<evidence type="ECO:0000313" key="3">
    <source>
        <dbReference type="Proteomes" id="UP000602050"/>
    </source>
</evidence>
<dbReference type="PANTHER" id="PTHR43861">
    <property type="entry name" value="TRANS-ACONITATE 2-METHYLTRANSFERASE-RELATED"/>
    <property type="match status" value="1"/>
</dbReference>
<dbReference type="PANTHER" id="PTHR43861:SF1">
    <property type="entry name" value="TRANS-ACONITATE 2-METHYLTRANSFERASE"/>
    <property type="match status" value="1"/>
</dbReference>
<organism evidence="2 3">
    <name type="scientific">Compostibacillus humi</name>
    <dbReference type="NCBI Taxonomy" id="1245525"/>
    <lineage>
        <taxon>Bacteria</taxon>
        <taxon>Bacillati</taxon>
        <taxon>Bacillota</taxon>
        <taxon>Bacilli</taxon>
        <taxon>Bacillales</taxon>
        <taxon>Bacillaceae</taxon>
        <taxon>Compostibacillus</taxon>
    </lineage>
</organism>
<proteinExistence type="predicted"/>
<reference evidence="2" key="2">
    <citation type="submission" date="2020-09" db="EMBL/GenBank/DDBJ databases">
        <authorList>
            <person name="Sun Q."/>
            <person name="Zhou Y."/>
        </authorList>
    </citation>
    <scope>NUCLEOTIDE SEQUENCE</scope>
    <source>
        <strain evidence="2">CGMCC 1.12360</strain>
    </source>
</reference>
<dbReference type="GO" id="GO:0008757">
    <property type="term" value="F:S-adenosylmethionine-dependent methyltransferase activity"/>
    <property type="evidence" value="ECO:0007669"/>
    <property type="project" value="InterPro"/>
</dbReference>
<feature type="domain" description="Methyltransferase type 11" evidence="1">
    <location>
        <begin position="47"/>
        <end position="146"/>
    </location>
</feature>